<dbReference type="STRING" id="1314777.A0A164NLZ5"/>
<comment type="catalytic activity">
    <reaction evidence="6">
        <text>chorismate = prephenate</text>
        <dbReference type="Rhea" id="RHEA:13897"/>
        <dbReference type="ChEBI" id="CHEBI:29748"/>
        <dbReference type="ChEBI" id="CHEBI:29934"/>
        <dbReference type="EC" id="5.4.99.5"/>
    </reaction>
    <physiologicalReaction direction="left-to-right" evidence="6">
        <dbReference type="Rhea" id="RHEA:13898"/>
    </physiologicalReaction>
</comment>
<reference evidence="8 9" key="1">
    <citation type="journal article" date="2016" name="Mol. Biol. Evol.">
        <title>Comparative Genomics of Early-Diverging Mushroom-Forming Fungi Provides Insights into the Origins of Lignocellulose Decay Capabilities.</title>
        <authorList>
            <person name="Nagy L.G."/>
            <person name="Riley R."/>
            <person name="Tritt A."/>
            <person name="Adam C."/>
            <person name="Daum C."/>
            <person name="Floudas D."/>
            <person name="Sun H."/>
            <person name="Yadav J.S."/>
            <person name="Pangilinan J."/>
            <person name="Larsson K.H."/>
            <person name="Matsuura K."/>
            <person name="Barry K."/>
            <person name="Labutti K."/>
            <person name="Kuo R."/>
            <person name="Ohm R.A."/>
            <person name="Bhattacharya S.S."/>
            <person name="Shirouzu T."/>
            <person name="Yoshinaga Y."/>
            <person name="Martin F.M."/>
            <person name="Grigoriev I.V."/>
            <person name="Hibbett D.S."/>
        </authorList>
    </citation>
    <scope>NUCLEOTIDE SEQUENCE [LARGE SCALE GENOMIC DNA]</scope>
    <source>
        <strain evidence="8 9">HHB9708</strain>
    </source>
</reference>
<keyword evidence="4" id="KW-0057">Aromatic amino acid biosynthesis</keyword>
<sequence>MKFSSLALFSGCASLAAAAATTASTKPQTVFTVPGLTQIREILALLEAPIISTLVARAALPVDLSLYSSNLTLLEFIAPRELIGELTGRFDYGTLEFPYTLPGPPADKISKVNPFTPGTFHLDKFTPNSNLTVFYTKTLIPLIKAANEALATPASSSSVFFHLNNVTNPDIDSALNLDATLLALLAHRSSIGKIVGETKYASNVTAYTPLIKAKDADSIRVLLTNVAQETSVLTEAAADSFTFAQDWEVAQGATNASTTAFITALQAAAAATYRELIDITTEVEIQYILARLD</sequence>
<dbReference type="EC" id="5.4.99.5" evidence="2"/>
<dbReference type="Gene3D" id="1.10.590.10">
    <property type="entry name" value="Chorismate mutase, AroQ class superfamily, eukaryotic"/>
    <property type="match status" value="1"/>
</dbReference>
<dbReference type="InterPro" id="IPR037039">
    <property type="entry name" value="CM_AroQ_sf_eucaryotic"/>
</dbReference>
<evidence type="ECO:0000256" key="7">
    <source>
        <dbReference type="SAM" id="SignalP"/>
    </source>
</evidence>
<dbReference type="InterPro" id="IPR008238">
    <property type="entry name" value="Chorismate_mutase_AroQ_euk"/>
</dbReference>
<feature type="signal peptide" evidence="7">
    <location>
        <begin position="1"/>
        <end position="18"/>
    </location>
</feature>
<dbReference type="GO" id="GO:0046417">
    <property type="term" value="P:chorismate metabolic process"/>
    <property type="evidence" value="ECO:0007669"/>
    <property type="project" value="InterPro"/>
</dbReference>
<comment type="subcellular location">
    <subcellularLocation>
        <location evidence="1">Cytoplasm</location>
    </subcellularLocation>
</comment>
<evidence type="ECO:0000313" key="9">
    <source>
        <dbReference type="Proteomes" id="UP000076722"/>
    </source>
</evidence>
<keyword evidence="7" id="KW-0732">Signal</keyword>
<dbReference type="GO" id="GO:0005737">
    <property type="term" value="C:cytoplasm"/>
    <property type="evidence" value="ECO:0007669"/>
    <property type="project" value="UniProtKB-SubCell"/>
</dbReference>
<dbReference type="InterPro" id="IPR036263">
    <property type="entry name" value="Chorismate_II_sf"/>
</dbReference>
<protein>
    <recommendedName>
        <fullName evidence="2">chorismate mutase</fullName>
        <ecNumber evidence="2">5.4.99.5</ecNumber>
    </recommendedName>
</protein>
<dbReference type="PANTHER" id="PTHR21145:SF12">
    <property type="entry name" value="CHORISMATE MUTASE"/>
    <property type="match status" value="1"/>
</dbReference>
<keyword evidence="3" id="KW-0963">Cytoplasm</keyword>
<keyword evidence="5" id="KW-0413">Isomerase</keyword>
<evidence type="ECO:0000256" key="3">
    <source>
        <dbReference type="ARBA" id="ARBA00022490"/>
    </source>
</evidence>
<dbReference type="AlphaFoldDB" id="A0A164NLZ5"/>
<dbReference type="PANTHER" id="PTHR21145">
    <property type="entry name" value="CHORISMATE MUTASE"/>
    <property type="match status" value="1"/>
</dbReference>
<keyword evidence="9" id="KW-1185">Reference proteome</keyword>
<evidence type="ECO:0000256" key="1">
    <source>
        <dbReference type="ARBA" id="ARBA00004496"/>
    </source>
</evidence>
<proteinExistence type="predicted"/>
<evidence type="ECO:0000256" key="5">
    <source>
        <dbReference type="ARBA" id="ARBA00023235"/>
    </source>
</evidence>
<gene>
    <name evidence="8" type="ORF">SISNIDRAFT_498246</name>
</gene>
<dbReference type="Proteomes" id="UP000076722">
    <property type="component" value="Unassembled WGS sequence"/>
</dbReference>
<evidence type="ECO:0000256" key="6">
    <source>
        <dbReference type="ARBA" id="ARBA00023979"/>
    </source>
</evidence>
<dbReference type="UniPathway" id="UPA00120">
    <property type="reaction ID" value="UER00203"/>
</dbReference>
<evidence type="ECO:0000256" key="4">
    <source>
        <dbReference type="ARBA" id="ARBA00023222"/>
    </source>
</evidence>
<keyword evidence="4" id="KW-0028">Amino-acid biosynthesis</keyword>
<dbReference type="PROSITE" id="PS51169">
    <property type="entry name" value="CHORISMATE_MUT_3"/>
    <property type="match status" value="1"/>
</dbReference>
<feature type="chain" id="PRO_5007852102" description="chorismate mutase" evidence="7">
    <location>
        <begin position="19"/>
        <end position="293"/>
    </location>
</feature>
<dbReference type="SUPFAM" id="SSF48600">
    <property type="entry name" value="Chorismate mutase II"/>
    <property type="match status" value="1"/>
</dbReference>
<dbReference type="GO" id="GO:0009094">
    <property type="term" value="P:L-phenylalanine biosynthetic process"/>
    <property type="evidence" value="ECO:0007669"/>
    <property type="project" value="UniProtKB-KW"/>
</dbReference>
<keyword evidence="4" id="KW-0584">Phenylalanine biosynthesis</keyword>
<evidence type="ECO:0000256" key="2">
    <source>
        <dbReference type="ARBA" id="ARBA00012404"/>
    </source>
</evidence>
<dbReference type="OrthoDB" id="191918at2759"/>
<name>A0A164NLZ5_9AGAM</name>
<accession>A0A164NLZ5</accession>
<evidence type="ECO:0000313" key="8">
    <source>
        <dbReference type="EMBL" id="KZS87834.1"/>
    </source>
</evidence>
<dbReference type="EMBL" id="KV419443">
    <property type="protein sequence ID" value="KZS87834.1"/>
    <property type="molecule type" value="Genomic_DNA"/>
</dbReference>
<dbReference type="GO" id="GO:0004106">
    <property type="term" value="F:chorismate mutase activity"/>
    <property type="evidence" value="ECO:0007669"/>
    <property type="project" value="UniProtKB-EC"/>
</dbReference>
<organism evidence="8 9">
    <name type="scientific">Sistotremastrum niveocremeum HHB9708</name>
    <dbReference type="NCBI Taxonomy" id="1314777"/>
    <lineage>
        <taxon>Eukaryota</taxon>
        <taxon>Fungi</taxon>
        <taxon>Dikarya</taxon>
        <taxon>Basidiomycota</taxon>
        <taxon>Agaricomycotina</taxon>
        <taxon>Agaricomycetes</taxon>
        <taxon>Sistotremastrales</taxon>
        <taxon>Sistotremastraceae</taxon>
        <taxon>Sertulicium</taxon>
        <taxon>Sertulicium niveocremeum</taxon>
    </lineage>
</organism>